<dbReference type="Pfam" id="PF06201">
    <property type="entry name" value="PITH"/>
    <property type="match status" value="1"/>
</dbReference>
<protein>
    <submittedName>
        <fullName evidence="4">Thioredoxin</fullName>
    </submittedName>
</protein>
<gene>
    <name evidence="4" type="ORF">M231_00552</name>
</gene>
<evidence type="ECO:0000259" key="3">
    <source>
        <dbReference type="PROSITE" id="PS51532"/>
    </source>
</evidence>
<accession>A0A4Q1BVM1</accession>
<dbReference type="PROSITE" id="PS51532">
    <property type="entry name" value="PITH"/>
    <property type="match status" value="1"/>
</dbReference>
<keyword evidence="1" id="KW-1015">Disulfide bond</keyword>
<dbReference type="FunCoup" id="A0A4Q1BVM1">
    <property type="interactions" value="586"/>
</dbReference>
<proteinExistence type="predicted"/>
<dbReference type="OrthoDB" id="10263751at2759"/>
<dbReference type="InterPro" id="IPR010400">
    <property type="entry name" value="PITH_dom"/>
</dbReference>
<evidence type="ECO:0000256" key="2">
    <source>
        <dbReference type="SAM" id="MobiDB-lite"/>
    </source>
</evidence>
<sequence length="237" mass="25269">MPTFKFIKENREVTELTGASPPRLSQLVSRFAGPIPAAVPAAASSSSSSSTTSVPAPPAPKPAEAAKPTDQSLLAYITSKDLVCLNQSNDHPLSSILGSNAGPKGSSYLESDVDAELLISISFNEAVKIRAISLFSGVSPGQAPKDVKLFINVPVMDFTTAESMNPAQELVLTPDQVSGEKIELRYVRFQNVRNLHILVKSNQEDEETTRIDSIDLFGTVGATTDKGPLKKIGTNED</sequence>
<dbReference type="Gene3D" id="2.60.120.470">
    <property type="entry name" value="PITH domain"/>
    <property type="match status" value="1"/>
</dbReference>
<dbReference type="InParanoid" id="A0A4Q1BVM1"/>
<dbReference type="GO" id="GO:0005737">
    <property type="term" value="C:cytoplasm"/>
    <property type="evidence" value="ECO:0007669"/>
    <property type="project" value="UniProtKB-ARBA"/>
</dbReference>
<evidence type="ECO:0000313" key="4">
    <source>
        <dbReference type="EMBL" id="RXK42194.1"/>
    </source>
</evidence>
<evidence type="ECO:0000313" key="5">
    <source>
        <dbReference type="Proteomes" id="UP000289152"/>
    </source>
</evidence>
<dbReference type="InterPro" id="IPR008979">
    <property type="entry name" value="Galactose-bd-like_sf"/>
</dbReference>
<dbReference type="VEuPathDB" id="FungiDB:TREMEDRAFT_39587"/>
<dbReference type="AlphaFoldDB" id="A0A4Q1BVM1"/>
<evidence type="ECO:0000256" key="1">
    <source>
        <dbReference type="ARBA" id="ARBA00023157"/>
    </source>
</evidence>
<name>A0A4Q1BVM1_TREME</name>
<dbReference type="PANTHER" id="PTHR46115">
    <property type="entry name" value="THIOREDOXIN-LIKE PROTEIN 1"/>
    <property type="match status" value="1"/>
</dbReference>
<dbReference type="SUPFAM" id="SSF49785">
    <property type="entry name" value="Galactose-binding domain-like"/>
    <property type="match status" value="1"/>
</dbReference>
<feature type="region of interest" description="Disordered" evidence="2">
    <location>
        <begin position="40"/>
        <end position="68"/>
    </location>
</feature>
<dbReference type="InterPro" id="IPR037047">
    <property type="entry name" value="PITH_dom_sf"/>
</dbReference>
<dbReference type="STRING" id="5217.A0A4Q1BVM1"/>
<keyword evidence="5" id="KW-1185">Reference proteome</keyword>
<dbReference type="Proteomes" id="UP000289152">
    <property type="component" value="Unassembled WGS sequence"/>
</dbReference>
<feature type="compositionally biased region" description="Low complexity" evidence="2">
    <location>
        <begin position="40"/>
        <end position="54"/>
    </location>
</feature>
<dbReference type="EMBL" id="SDIL01000003">
    <property type="protein sequence ID" value="RXK42194.1"/>
    <property type="molecule type" value="Genomic_DNA"/>
</dbReference>
<reference evidence="4 5" key="1">
    <citation type="submission" date="2016-06" db="EMBL/GenBank/DDBJ databases">
        <title>Evolution of pathogenesis and genome organization in the Tremellales.</title>
        <authorList>
            <person name="Cuomo C."/>
            <person name="Litvintseva A."/>
            <person name="Heitman J."/>
            <person name="Chen Y."/>
            <person name="Sun S."/>
            <person name="Springer D."/>
            <person name="Dromer F."/>
            <person name="Young S."/>
            <person name="Zeng Q."/>
            <person name="Chapman S."/>
            <person name="Gujja S."/>
            <person name="Saif S."/>
            <person name="Birren B."/>
        </authorList>
    </citation>
    <scope>NUCLEOTIDE SEQUENCE [LARGE SCALE GENOMIC DNA]</scope>
    <source>
        <strain evidence="4 5">ATCC 28783</strain>
    </source>
</reference>
<organism evidence="4 5">
    <name type="scientific">Tremella mesenterica</name>
    <name type="common">Jelly fungus</name>
    <dbReference type="NCBI Taxonomy" id="5217"/>
    <lineage>
        <taxon>Eukaryota</taxon>
        <taxon>Fungi</taxon>
        <taxon>Dikarya</taxon>
        <taxon>Basidiomycota</taxon>
        <taxon>Agaricomycotina</taxon>
        <taxon>Tremellomycetes</taxon>
        <taxon>Tremellales</taxon>
        <taxon>Tremellaceae</taxon>
        <taxon>Tremella</taxon>
    </lineage>
</organism>
<feature type="domain" description="PITH" evidence="3">
    <location>
        <begin position="62"/>
        <end position="236"/>
    </location>
</feature>
<comment type="caution">
    <text evidence="4">The sequence shown here is derived from an EMBL/GenBank/DDBJ whole genome shotgun (WGS) entry which is preliminary data.</text>
</comment>